<evidence type="ECO:0000259" key="1">
    <source>
        <dbReference type="Pfam" id="PF15749"/>
    </source>
</evidence>
<dbReference type="RefSeq" id="XP_009786471.1">
    <property type="nucleotide sequence ID" value="XM_009788169.1"/>
</dbReference>
<keyword evidence="2" id="KW-1185">Reference proteome</keyword>
<dbReference type="PANTHER" id="PTHR15863">
    <property type="entry name" value="MRN COMPLEX-INTERACTING PROTEIN"/>
    <property type="match status" value="1"/>
</dbReference>
<dbReference type="Pfam" id="PF15749">
    <property type="entry name" value="MRNIP"/>
    <property type="match status" value="1"/>
</dbReference>
<dbReference type="InterPro" id="IPR032739">
    <property type="entry name" value="MRNIP"/>
</dbReference>
<dbReference type="GO" id="GO:0003682">
    <property type="term" value="F:chromatin binding"/>
    <property type="evidence" value="ECO:0007669"/>
    <property type="project" value="TreeGrafter"/>
</dbReference>
<sequence length="243" mass="27907">MPTVFVAVQCCQCSTMQVKQQKKSSCKWTCVVCNQKQSVRKVFAQGYKAKDVRLFVQNFNMSRQFTDRLPVVREETETLEIGEQSQSHGSYKRTDWTEYLDPEENAIENNEDSGMEPSKRQATMVSVVSKWGDNKQVPPDMPVQPATNSFCKLDDSINLYGNDNSMNERNLGYGKSTERTQPKTANKVSKWTEYINVDEDDCQLRFASGRGFTSDVNKWSNDTFETSLQDQKLDDEEIHPDFL</sequence>
<name>A0A1U7X9Z1_NICSY</name>
<dbReference type="GO" id="GO:0005634">
    <property type="term" value="C:nucleus"/>
    <property type="evidence" value="ECO:0007669"/>
    <property type="project" value="TreeGrafter"/>
</dbReference>
<evidence type="ECO:0000313" key="2">
    <source>
        <dbReference type="Proteomes" id="UP000189701"/>
    </source>
</evidence>
<accession>A0A1U7X9Z1</accession>
<gene>
    <name evidence="3" type="primary">LOC104234576</name>
</gene>
<evidence type="ECO:0000313" key="3">
    <source>
        <dbReference type="RefSeq" id="XP_009786471.1"/>
    </source>
</evidence>
<dbReference type="GO" id="GO:0007095">
    <property type="term" value="P:mitotic G2 DNA damage checkpoint signaling"/>
    <property type="evidence" value="ECO:0007669"/>
    <property type="project" value="TreeGrafter"/>
</dbReference>
<dbReference type="PANTHER" id="PTHR15863:SF2">
    <property type="entry name" value="MRN COMPLEX-INTERACTING PROTEIN"/>
    <property type="match status" value="1"/>
</dbReference>
<dbReference type="InterPro" id="IPR049472">
    <property type="entry name" value="MRNIP_N"/>
</dbReference>
<protein>
    <submittedName>
        <fullName evidence="3">UPF0544 protein C5orf45 isoform X3</fullName>
    </submittedName>
</protein>
<reference evidence="3" key="2">
    <citation type="submission" date="2025-08" db="UniProtKB">
        <authorList>
            <consortium name="RefSeq"/>
        </authorList>
    </citation>
    <scope>IDENTIFICATION</scope>
    <source>
        <tissue evidence="3">Leaf</tissue>
    </source>
</reference>
<dbReference type="Proteomes" id="UP000189701">
    <property type="component" value="Unplaced"/>
</dbReference>
<feature type="domain" description="MRN complex-interacting protein N-terminal" evidence="1">
    <location>
        <begin position="8"/>
        <end position="92"/>
    </location>
</feature>
<reference evidence="2" key="1">
    <citation type="journal article" date="2013" name="Genome Biol.">
        <title>Reference genomes and transcriptomes of Nicotiana sylvestris and Nicotiana tomentosiformis.</title>
        <authorList>
            <person name="Sierro N."/>
            <person name="Battey J.N."/>
            <person name="Ouadi S."/>
            <person name="Bovet L."/>
            <person name="Goepfert S."/>
            <person name="Bakaher N."/>
            <person name="Peitsch M.C."/>
            <person name="Ivanov N.V."/>
        </authorList>
    </citation>
    <scope>NUCLEOTIDE SEQUENCE [LARGE SCALE GENOMIC DNA]</scope>
</reference>
<organism evidence="2 3">
    <name type="scientific">Nicotiana sylvestris</name>
    <name type="common">Wood tobacco</name>
    <name type="synonym">South American tobacco</name>
    <dbReference type="NCBI Taxonomy" id="4096"/>
    <lineage>
        <taxon>Eukaryota</taxon>
        <taxon>Viridiplantae</taxon>
        <taxon>Streptophyta</taxon>
        <taxon>Embryophyta</taxon>
        <taxon>Tracheophyta</taxon>
        <taxon>Spermatophyta</taxon>
        <taxon>Magnoliopsida</taxon>
        <taxon>eudicotyledons</taxon>
        <taxon>Gunneridae</taxon>
        <taxon>Pentapetalae</taxon>
        <taxon>asterids</taxon>
        <taxon>lamiids</taxon>
        <taxon>Solanales</taxon>
        <taxon>Solanaceae</taxon>
        <taxon>Nicotianoideae</taxon>
        <taxon>Nicotianeae</taxon>
        <taxon>Nicotiana</taxon>
    </lineage>
</organism>
<proteinExistence type="predicted"/>
<dbReference type="AlphaFoldDB" id="A0A1U7X9Z1"/>